<proteinExistence type="predicted"/>
<name>A0A3S3RAN7_9MAGN</name>
<evidence type="ECO:0000313" key="1">
    <source>
        <dbReference type="EMBL" id="RWR97000.1"/>
    </source>
</evidence>
<evidence type="ECO:0000313" key="2">
    <source>
        <dbReference type="Proteomes" id="UP000283530"/>
    </source>
</evidence>
<dbReference type="OrthoDB" id="10567464at2759"/>
<accession>A0A3S3RAN7</accession>
<sequence length="142" mass="15639">MGSLMRRLKWRLESRVAREIGLEKGKNKENASSLFGKNRPWTVEIIGHQASTSSTSLSLPNMTDNALSIEERSSAPLSSSSSCKGFLRRSRIGKGFNAEEMEDANVFELRNAKAKGLCRSGDFVAALHPVKDASMIKILIVK</sequence>
<protein>
    <submittedName>
        <fullName evidence="1">Uncharacterized protein</fullName>
    </submittedName>
</protein>
<dbReference type="AlphaFoldDB" id="A0A3S3RAN7"/>
<gene>
    <name evidence="1" type="ORF">CKAN_02640700</name>
</gene>
<comment type="caution">
    <text evidence="1">The sequence shown here is derived from an EMBL/GenBank/DDBJ whole genome shotgun (WGS) entry which is preliminary data.</text>
</comment>
<dbReference type="EMBL" id="QPKB01000012">
    <property type="protein sequence ID" value="RWR97000.1"/>
    <property type="molecule type" value="Genomic_DNA"/>
</dbReference>
<dbReference type="Proteomes" id="UP000283530">
    <property type="component" value="Unassembled WGS sequence"/>
</dbReference>
<reference evidence="1 2" key="1">
    <citation type="journal article" date="2019" name="Nat. Plants">
        <title>Stout camphor tree genome fills gaps in understanding of flowering plant genome evolution.</title>
        <authorList>
            <person name="Chaw S.M."/>
            <person name="Liu Y.C."/>
            <person name="Wu Y.W."/>
            <person name="Wang H.Y."/>
            <person name="Lin C.I."/>
            <person name="Wu C.S."/>
            <person name="Ke H.M."/>
            <person name="Chang L.Y."/>
            <person name="Hsu C.Y."/>
            <person name="Yang H.T."/>
            <person name="Sudianto E."/>
            <person name="Hsu M.H."/>
            <person name="Wu K.P."/>
            <person name="Wang L.N."/>
            <person name="Leebens-Mack J.H."/>
            <person name="Tsai I.J."/>
        </authorList>
    </citation>
    <scope>NUCLEOTIDE SEQUENCE [LARGE SCALE GENOMIC DNA]</scope>
    <source>
        <strain evidence="2">cv. Chaw 1501</strain>
        <tissue evidence="1">Young leaves</tissue>
    </source>
</reference>
<keyword evidence="2" id="KW-1185">Reference proteome</keyword>
<organism evidence="1 2">
    <name type="scientific">Cinnamomum micranthum f. kanehirae</name>
    <dbReference type="NCBI Taxonomy" id="337451"/>
    <lineage>
        <taxon>Eukaryota</taxon>
        <taxon>Viridiplantae</taxon>
        <taxon>Streptophyta</taxon>
        <taxon>Embryophyta</taxon>
        <taxon>Tracheophyta</taxon>
        <taxon>Spermatophyta</taxon>
        <taxon>Magnoliopsida</taxon>
        <taxon>Magnoliidae</taxon>
        <taxon>Laurales</taxon>
        <taxon>Lauraceae</taxon>
        <taxon>Cinnamomum</taxon>
    </lineage>
</organism>